<dbReference type="GO" id="GO:0016881">
    <property type="term" value="F:acid-amino acid ligase activity"/>
    <property type="evidence" value="ECO:0007669"/>
    <property type="project" value="UniProtKB-ARBA"/>
</dbReference>
<comment type="similarity">
    <text evidence="2">Belongs to the IucA/IucC family.</text>
</comment>
<dbReference type="GO" id="GO:0019290">
    <property type="term" value="P:siderophore biosynthetic process"/>
    <property type="evidence" value="ECO:0007669"/>
    <property type="project" value="InterPro"/>
</dbReference>
<dbReference type="PANTHER" id="PTHR34384">
    <property type="entry name" value="L-2,3-DIAMINOPROPANOATE--CITRATE LIGASE"/>
    <property type="match status" value="1"/>
</dbReference>
<dbReference type="AlphaFoldDB" id="A0A3M7TY59"/>
<dbReference type="Pfam" id="PF06276">
    <property type="entry name" value="FhuF"/>
    <property type="match status" value="1"/>
</dbReference>
<dbReference type="RefSeq" id="WP_122897247.1">
    <property type="nucleotide sequence ID" value="NZ_RHIB01000001.1"/>
</dbReference>
<keyword evidence="6" id="KW-1185">Reference proteome</keyword>
<sequence length="599" mass="68634">MINVKEIAENATMQSFLNCYLRETGNGREAPDVLKEAATSLQTGDWENVITLDLDRQKMTFILPVQYWSLTGRHLFAFPLYYKGAGQKTWQKLDYVTAVTLIVKEWLIVNGKEEAEDELIHRVILSCQTTKSSIEYRLKDKEALTNKDVDFIDAEQSLLFGHLMHPTPKSKQGMTEKQEEKYSPEYKGTFLLHYFSVDKEYVLQDSTLSIAASEAIYHELYESDNVDKEWLEKNEEEGRALIPAHPLQIETLLEKQEVRKLLKSGAVTYLGPLGKPYTATSSFRTVYSPESPFMYKFSVPVKVTNSLRVNQPKELARGVEVSRLLNTEVGERLHDAFPRFQIINDPAYMNVKTTECVSGFEMIIRENPFYKKSENTSVIAALCQDHAYGGKARIHAIITDLAKREGRPVSEVSVDWFKHYLSITLDPMLWLYKTYGIALEAHQQNSVIQMKGGYPDTFYYRDNQGYYFCQSAAEKLKALVPGLNEDSDTVCEDHVADERFRYYFFFNHLFGLINAFGANGLVKEERLIGVLRAELEKHEPKEGSQLLQSLLEESDLPCKANLLTRLYDMDELVGPMEAQSVYTKVPNPLENEVKLHYAL</sequence>
<protein>
    <submittedName>
        <fullName evidence="5">IucA/IucC family siderophore biosynthesis protein</fullName>
    </submittedName>
</protein>
<dbReference type="EMBL" id="RHIB01000001">
    <property type="protein sequence ID" value="RNA69734.1"/>
    <property type="molecule type" value="Genomic_DNA"/>
</dbReference>
<evidence type="ECO:0000256" key="2">
    <source>
        <dbReference type="ARBA" id="ARBA00007832"/>
    </source>
</evidence>
<dbReference type="InterPro" id="IPR037455">
    <property type="entry name" value="LucA/IucC-like"/>
</dbReference>
<dbReference type="Gene3D" id="1.10.510.40">
    <property type="match status" value="1"/>
</dbReference>
<organism evidence="5 6">
    <name type="scientific">Alteribacter keqinensis</name>
    <dbReference type="NCBI Taxonomy" id="2483800"/>
    <lineage>
        <taxon>Bacteria</taxon>
        <taxon>Bacillati</taxon>
        <taxon>Bacillota</taxon>
        <taxon>Bacilli</taxon>
        <taxon>Bacillales</taxon>
        <taxon>Bacillaceae</taxon>
        <taxon>Alteribacter</taxon>
    </lineage>
</organism>
<name>A0A3M7TY59_9BACI</name>
<comment type="caution">
    <text evidence="5">The sequence shown here is derived from an EMBL/GenBank/DDBJ whole genome shotgun (WGS) entry which is preliminary data.</text>
</comment>
<dbReference type="PANTHER" id="PTHR34384:SF5">
    <property type="entry name" value="L-2,3-DIAMINOPROPANOATE--CITRATE LIGASE"/>
    <property type="match status" value="1"/>
</dbReference>
<evidence type="ECO:0000256" key="1">
    <source>
        <dbReference type="ARBA" id="ARBA00004924"/>
    </source>
</evidence>
<reference evidence="5 6" key="1">
    <citation type="submission" date="2018-10" db="EMBL/GenBank/DDBJ databases">
        <title>Bacillus Keqinensis sp. nov., a moderately halophilic bacterium isolated from a saline-alkaline lake.</title>
        <authorList>
            <person name="Wang H."/>
        </authorList>
    </citation>
    <scope>NUCLEOTIDE SEQUENCE [LARGE SCALE GENOMIC DNA]</scope>
    <source>
        <strain evidence="5 6">KQ-3</strain>
    </source>
</reference>
<dbReference type="Pfam" id="PF04183">
    <property type="entry name" value="IucA_IucC"/>
    <property type="match status" value="1"/>
</dbReference>
<evidence type="ECO:0000313" key="6">
    <source>
        <dbReference type="Proteomes" id="UP000278746"/>
    </source>
</evidence>
<evidence type="ECO:0000259" key="4">
    <source>
        <dbReference type="Pfam" id="PF06276"/>
    </source>
</evidence>
<proteinExistence type="inferred from homology"/>
<dbReference type="OrthoDB" id="2989563at2"/>
<comment type="pathway">
    <text evidence="1">Siderophore biosynthesis.</text>
</comment>
<accession>A0A3M7TY59</accession>
<dbReference type="Proteomes" id="UP000278746">
    <property type="component" value="Unassembled WGS sequence"/>
</dbReference>
<feature type="domain" description="Aerobactin siderophore biosynthesis IucA/IucC-like C-terminal" evidence="4">
    <location>
        <begin position="415"/>
        <end position="572"/>
    </location>
</feature>
<dbReference type="InterPro" id="IPR007310">
    <property type="entry name" value="Aerobactin_biosyn_IucA/IucC_N"/>
</dbReference>
<gene>
    <name evidence="5" type="ORF">EBO34_07300</name>
</gene>
<evidence type="ECO:0000259" key="3">
    <source>
        <dbReference type="Pfam" id="PF04183"/>
    </source>
</evidence>
<feature type="domain" description="Aerobactin siderophore biosynthesis IucA/IucC N-terminal" evidence="3">
    <location>
        <begin position="150"/>
        <end position="384"/>
    </location>
</feature>
<evidence type="ECO:0000313" key="5">
    <source>
        <dbReference type="EMBL" id="RNA69734.1"/>
    </source>
</evidence>
<dbReference type="InterPro" id="IPR022770">
    <property type="entry name" value="IucA/IucC-like_C"/>
</dbReference>